<dbReference type="AlphaFoldDB" id="A0AAW2EKI7"/>
<comment type="caution">
    <text evidence="1">The sequence shown here is derived from an EMBL/GenBank/DDBJ whole genome shotgun (WGS) entry which is preliminary data.</text>
</comment>
<protein>
    <submittedName>
        <fullName evidence="1">Uncharacterized protein</fullName>
    </submittedName>
</protein>
<proteinExistence type="predicted"/>
<keyword evidence="2" id="KW-1185">Reference proteome</keyword>
<evidence type="ECO:0000313" key="1">
    <source>
        <dbReference type="EMBL" id="KAL0104244.1"/>
    </source>
</evidence>
<accession>A0AAW2EKI7</accession>
<dbReference type="Proteomes" id="UP001430953">
    <property type="component" value="Unassembled WGS sequence"/>
</dbReference>
<evidence type="ECO:0000313" key="2">
    <source>
        <dbReference type="Proteomes" id="UP001430953"/>
    </source>
</evidence>
<organism evidence="1 2">
    <name type="scientific">Cardiocondyla obscurior</name>
    <dbReference type="NCBI Taxonomy" id="286306"/>
    <lineage>
        <taxon>Eukaryota</taxon>
        <taxon>Metazoa</taxon>
        <taxon>Ecdysozoa</taxon>
        <taxon>Arthropoda</taxon>
        <taxon>Hexapoda</taxon>
        <taxon>Insecta</taxon>
        <taxon>Pterygota</taxon>
        <taxon>Neoptera</taxon>
        <taxon>Endopterygota</taxon>
        <taxon>Hymenoptera</taxon>
        <taxon>Apocrita</taxon>
        <taxon>Aculeata</taxon>
        <taxon>Formicoidea</taxon>
        <taxon>Formicidae</taxon>
        <taxon>Myrmicinae</taxon>
        <taxon>Cardiocondyla</taxon>
    </lineage>
</organism>
<sequence length="80" mass="9624">MLTYVDVQLKDKKQVKSRLKLIHVGRNNIYNNMHALDCKQIVQFFFTYELQFHLTKLLLINELELCFCMMCHYNVVAKIQ</sequence>
<name>A0AAW2EKI7_9HYME</name>
<dbReference type="EMBL" id="JADYXP020000020">
    <property type="protein sequence ID" value="KAL0104244.1"/>
    <property type="molecule type" value="Genomic_DNA"/>
</dbReference>
<gene>
    <name evidence="1" type="ORF">PUN28_017161</name>
</gene>
<reference evidence="1 2" key="1">
    <citation type="submission" date="2023-03" db="EMBL/GenBank/DDBJ databases">
        <title>High recombination rates correlate with genetic variation in Cardiocondyla obscurior ants.</title>
        <authorList>
            <person name="Errbii M."/>
        </authorList>
    </citation>
    <scope>NUCLEOTIDE SEQUENCE [LARGE SCALE GENOMIC DNA]</scope>
    <source>
        <strain evidence="1">Alpha-2009</strain>
        <tissue evidence="1">Whole body</tissue>
    </source>
</reference>